<evidence type="ECO:0000313" key="1">
    <source>
        <dbReference type="EMBL" id="KAF0311166.1"/>
    </source>
</evidence>
<name>A0A6A4WUF8_AMPAM</name>
<protein>
    <submittedName>
        <fullName evidence="1">Uncharacterized protein</fullName>
    </submittedName>
</protein>
<reference evidence="1 2" key="1">
    <citation type="submission" date="2019-07" db="EMBL/GenBank/DDBJ databases">
        <title>Draft genome assembly of a fouling barnacle, Amphibalanus amphitrite (Darwin, 1854): The first reference genome for Thecostraca.</title>
        <authorList>
            <person name="Kim W."/>
        </authorList>
    </citation>
    <scope>NUCLEOTIDE SEQUENCE [LARGE SCALE GENOMIC DNA]</scope>
    <source>
        <strain evidence="1">SNU_AA5</strain>
        <tissue evidence="1">Soma without cirri and trophi</tissue>
    </source>
</reference>
<dbReference type="AlphaFoldDB" id="A0A6A4WUF8"/>
<accession>A0A6A4WUF8</accession>
<proteinExistence type="predicted"/>
<comment type="caution">
    <text evidence="1">The sequence shown here is derived from an EMBL/GenBank/DDBJ whole genome shotgun (WGS) entry which is preliminary data.</text>
</comment>
<sequence length="244" mass="27584">MDGPVTIVTGEASFVSGDPRIHLQDRKFVNSSLRRTLAGELSVEEFYNLTTLQLMLSETNRLKVYGRRPIAEPVTGSGVLGTWRERYYLSLREGAWPTRCFTFQPSAYLNNRTNNVLRIQLLLGVPPLFGNYKGVSYRLYFHGPDEPNLGDLSTPEHGRTVPKTVEVALRSRINGRFVVTVALKKLASLRRRPCRGEPGYSLTRCLKECQWRRLAALTGCRLPHMTYPGVFLPDTRGPLDHLPP</sequence>
<dbReference type="Proteomes" id="UP000440578">
    <property type="component" value="Unassembled WGS sequence"/>
</dbReference>
<dbReference type="EMBL" id="VIIS01000257">
    <property type="protein sequence ID" value="KAF0311166.1"/>
    <property type="molecule type" value="Genomic_DNA"/>
</dbReference>
<keyword evidence="2" id="KW-1185">Reference proteome</keyword>
<evidence type="ECO:0000313" key="2">
    <source>
        <dbReference type="Proteomes" id="UP000440578"/>
    </source>
</evidence>
<gene>
    <name evidence="1" type="ORF">FJT64_017986</name>
</gene>
<organism evidence="1 2">
    <name type="scientific">Amphibalanus amphitrite</name>
    <name type="common">Striped barnacle</name>
    <name type="synonym">Balanus amphitrite</name>
    <dbReference type="NCBI Taxonomy" id="1232801"/>
    <lineage>
        <taxon>Eukaryota</taxon>
        <taxon>Metazoa</taxon>
        <taxon>Ecdysozoa</taxon>
        <taxon>Arthropoda</taxon>
        <taxon>Crustacea</taxon>
        <taxon>Multicrustacea</taxon>
        <taxon>Cirripedia</taxon>
        <taxon>Thoracica</taxon>
        <taxon>Thoracicalcarea</taxon>
        <taxon>Balanomorpha</taxon>
        <taxon>Balanoidea</taxon>
        <taxon>Balanidae</taxon>
        <taxon>Amphibalaninae</taxon>
        <taxon>Amphibalanus</taxon>
    </lineage>
</organism>